<evidence type="ECO:0000313" key="9">
    <source>
        <dbReference type="Proteomes" id="UP000318578"/>
    </source>
</evidence>
<dbReference type="RefSeq" id="WP_144637067.1">
    <property type="nucleotide sequence ID" value="NZ_BNAX01000005.1"/>
</dbReference>
<keyword evidence="4 7" id="KW-0812">Transmembrane</keyword>
<dbReference type="PANTHER" id="PTHR33452">
    <property type="entry name" value="OXIDOREDUCTASE CATD-RELATED"/>
    <property type="match status" value="1"/>
</dbReference>
<comment type="similarity">
    <text evidence="2">Belongs to the DoxX family.</text>
</comment>
<dbReference type="Pfam" id="PF07681">
    <property type="entry name" value="DoxX"/>
    <property type="match status" value="1"/>
</dbReference>
<dbReference type="Proteomes" id="UP000318578">
    <property type="component" value="Unassembled WGS sequence"/>
</dbReference>
<feature type="transmembrane region" description="Helical" evidence="7">
    <location>
        <begin position="89"/>
        <end position="108"/>
    </location>
</feature>
<keyword evidence="6 7" id="KW-0472">Membrane</keyword>
<dbReference type="InterPro" id="IPR051907">
    <property type="entry name" value="DoxX-like_oxidoreductase"/>
</dbReference>
<feature type="transmembrane region" description="Helical" evidence="7">
    <location>
        <begin position="25"/>
        <end position="44"/>
    </location>
</feature>
<dbReference type="InterPro" id="IPR032808">
    <property type="entry name" value="DoxX"/>
</dbReference>
<feature type="transmembrane region" description="Helical" evidence="7">
    <location>
        <begin position="120"/>
        <end position="140"/>
    </location>
</feature>
<sequence length="153" mass="15901">MTTTSTTPVTRKPATTSKSAKRTEYALSALRLVSGFLFACHGAQGLGALGGVDSHGTAVPFGLWPAWWATIIELVAGVLVCLGIGTRPAAVLCSGVMAYAYFTVHQPLGLLPLQNMGEPAALYAWIFLLIAVAGPGRLALGRLLSSGTSRSSR</sequence>
<reference evidence="8 9" key="1">
    <citation type="submission" date="2019-07" db="EMBL/GenBank/DDBJ databases">
        <title>New species of Amycolatopsis and Streptomyces.</title>
        <authorList>
            <person name="Duangmal K."/>
            <person name="Teo W.F.A."/>
            <person name="Lipun K."/>
        </authorList>
    </citation>
    <scope>NUCLEOTIDE SEQUENCE [LARGE SCALE GENOMIC DNA]</scope>
    <source>
        <strain evidence="8 9">JCM 30562</strain>
    </source>
</reference>
<dbReference type="PANTHER" id="PTHR33452:SF4">
    <property type="entry name" value="BLL4328 PROTEIN"/>
    <property type="match status" value="1"/>
</dbReference>
<keyword evidence="3" id="KW-1003">Cell membrane</keyword>
<comment type="caution">
    <text evidence="8">The sequence shown here is derived from an EMBL/GenBank/DDBJ whole genome shotgun (WGS) entry which is preliminary data.</text>
</comment>
<evidence type="ECO:0000256" key="3">
    <source>
        <dbReference type="ARBA" id="ARBA00022475"/>
    </source>
</evidence>
<dbReference type="OrthoDB" id="9808524at2"/>
<keyword evidence="9" id="KW-1185">Reference proteome</keyword>
<keyword evidence="5 7" id="KW-1133">Transmembrane helix</keyword>
<evidence type="ECO:0000256" key="2">
    <source>
        <dbReference type="ARBA" id="ARBA00006679"/>
    </source>
</evidence>
<dbReference type="EMBL" id="VJZA01000012">
    <property type="protein sequence ID" value="TVT23299.1"/>
    <property type="molecule type" value="Genomic_DNA"/>
</dbReference>
<feature type="transmembrane region" description="Helical" evidence="7">
    <location>
        <begin position="64"/>
        <end position="82"/>
    </location>
</feature>
<gene>
    <name evidence="8" type="ORF">FNH06_10435</name>
</gene>
<evidence type="ECO:0000256" key="1">
    <source>
        <dbReference type="ARBA" id="ARBA00004651"/>
    </source>
</evidence>
<protein>
    <submittedName>
        <fullName evidence="8">DoxX family protein</fullName>
    </submittedName>
</protein>
<evidence type="ECO:0000256" key="6">
    <source>
        <dbReference type="ARBA" id="ARBA00023136"/>
    </source>
</evidence>
<organism evidence="8 9">
    <name type="scientific">Amycolatopsis acidiphila</name>
    <dbReference type="NCBI Taxonomy" id="715473"/>
    <lineage>
        <taxon>Bacteria</taxon>
        <taxon>Bacillati</taxon>
        <taxon>Actinomycetota</taxon>
        <taxon>Actinomycetes</taxon>
        <taxon>Pseudonocardiales</taxon>
        <taxon>Pseudonocardiaceae</taxon>
        <taxon>Amycolatopsis</taxon>
    </lineage>
</organism>
<name>A0A558AGA3_9PSEU</name>
<evidence type="ECO:0000256" key="7">
    <source>
        <dbReference type="SAM" id="Phobius"/>
    </source>
</evidence>
<dbReference type="GO" id="GO:0005886">
    <property type="term" value="C:plasma membrane"/>
    <property type="evidence" value="ECO:0007669"/>
    <property type="project" value="UniProtKB-SubCell"/>
</dbReference>
<dbReference type="AlphaFoldDB" id="A0A558AGA3"/>
<evidence type="ECO:0000313" key="8">
    <source>
        <dbReference type="EMBL" id="TVT23299.1"/>
    </source>
</evidence>
<comment type="subcellular location">
    <subcellularLocation>
        <location evidence="1">Cell membrane</location>
        <topology evidence="1">Multi-pass membrane protein</topology>
    </subcellularLocation>
</comment>
<evidence type="ECO:0000256" key="4">
    <source>
        <dbReference type="ARBA" id="ARBA00022692"/>
    </source>
</evidence>
<evidence type="ECO:0000256" key="5">
    <source>
        <dbReference type="ARBA" id="ARBA00022989"/>
    </source>
</evidence>
<proteinExistence type="inferred from homology"/>
<accession>A0A558AGA3</accession>